<protein>
    <submittedName>
        <fullName evidence="1">Uncharacterized protein</fullName>
    </submittedName>
</protein>
<evidence type="ECO:0000313" key="1">
    <source>
        <dbReference type="EMBL" id="PPQ82013.1"/>
    </source>
</evidence>
<proteinExistence type="predicted"/>
<comment type="caution">
    <text evidence="1">The sequence shown here is derived from an EMBL/GenBank/DDBJ whole genome shotgun (WGS) entry which is preliminary data.</text>
</comment>
<evidence type="ECO:0000313" key="2">
    <source>
        <dbReference type="Proteomes" id="UP000283269"/>
    </source>
</evidence>
<keyword evidence="2" id="KW-1185">Reference proteome</keyword>
<dbReference type="AlphaFoldDB" id="A0A409WU04"/>
<reference evidence="1 2" key="1">
    <citation type="journal article" date="2018" name="Evol. Lett.">
        <title>Horizontal gene cluster transfer increased hallucinogenic mushroom diversity.</title>
        <authorList>
            <person name="Reynolds H.T."/>
            <person name="Vijayakumar V."/>
            <person name="Gluck-Thaler E."/>
            <person name="Korotkin H.B."/>
            <person name="Matheny P.B."/>
            <person name="Slot J.C."/>
        </authorList>
    </citation>
    <scope>NUCLEOTIDE SEQUENCE [LARGE SCALE GENOMIC DNA]</scope>
    <source>
        <strain evidence="1 2">2631</strain>
    </source>
</reference>
<dbReference type="InParanoid" id="A0A409WU04"/>
<sequence>MASAADTIPEIPVEIFYEIIGHYLAFTENPTPELLTWLHVNSALRAIALNYLFHNVTISYAIIPHAALDISQLAFFGDDVDGKTSGPRFLDLLYTSPRVASRVRNLTIIISPLRTVSPVKEELQRNAANRRRSSLQKILILLTSLDRFSFPFRGNHISWRALHDDSRKCLKYVMKGLPSSVTKLDVRGINHFPISLILIHPNLNQVSFGTLTDSLGNLNDMRLPFGLSARPLQLSHLHLDLQGLSKWAPHVFDMTQLKSLEIRARSASIEVARLDIEALEMCTRAGMLESIHISMLWYFHRNSDGHSEYPNLLNLLANGLHLRRHHRLRSITLSTVLSMCYCINDIYATIQPFPALIQTFLSGAQPTASVTVNLNILEEGEIGNLVAMTRFIENLRAFEGGREICIVIQEIRDYGGPKEQYLRLDWEDYLTKYIMRRKIGFQ</sequence>
<organism evidence="1 2">
    <name type="scientific">Psilocybe cyanescens</name>
    <dbReference type="NCBI Taxonomy" id="93625"/>
    <lineage>
        <taxon>Eukaryota</taxon>
        <taxon>Fungi</taxon>
        <taxon>Dikarya</taxon>
        <taxon>Basidiomycota</taxon>
        <taxon>Agaricomycotina</taxon>
        <taxon>Agaricomycetes</taxon>
        <taxon>Agaricomycetidae</taxon>
        <taxon>Agaricales</taxon>
        <taxon>Agaricineae</taxon>
        <taxon>Strophariaceae</taxon>
        <taxon>Psilocybe</taxon>
    </lineage>
</organism>
<dbReference type="OrthoDB" id="3096829at2759"/>
<dbReference type="Proteomes" id="UP000283269">
    <property type="component" value="Unassembled WGS sequence"/>
</dbReference>
<dbReference type="EMBL" id="NHYD01003190">
    <property type="protein sequence ID" value="PPQ82013.1"/>
    <property type="molecule type" value="Genomic_DNA"/>
</dbReference>
<gene>
    <name evidence="1" type="ORF">CVT25_014665</name>
</gene>
<accession>A0A409WU04</accession>
<name>A0A409WU04_PSICY</name>